<dbReference type="EMBL" id="SGWZ01000003">
    <property type="protein sequence ID" value="RZS69676.1"/>
    <property type="molecule type" value="Genomic_DNA"/>
</dbReference>
<dbReference type="PROSITE" id="PS00018">
    <property type="entry name" value="EF_HAND_1"/>
    <property type="match status" value="2"/>
</dbReference>
<reference evidence="4 6" key="2">
    <citation type="submission" date="2019-02" db="EMBL/GenBank/DDBJ databases">
        <title>Genomic Encyclopedia of Type Strains, Phase IV (KMG-IV): sequencing the most valuable type-strain genomes for metagenomic binning, comparative biology and taxonomic classification.</title>
        <authorList>
            <person name="Goeker M."/>
        </authorList>
    </citation>
    <scope>NUCLEOTIDE SEQUENCE [LARGE SCALE GENOMIC DNA]</scope>
    <source>
        <strain evidence="4 6">DSM 16618</strain>
    </source>
</reference>
<feature type="chain" id="PRO_5036007456" evidence="1">
    <location>
        <begin position="23"/>
        <end position="119"/>
    </location>
</feature>
<dbReference type="GO" id="GO:0005509">
    <property type="term" value="F:calcium ion binding"/>
    <property type="evidence" value="ECO:0007669"/>
    <property type="project" value="InterPro"/>
</dbReference>
<dbReference type="InterPro" id="IPR018247">
    <property type="entry name" value="EF_Hand_1_Ca_BS"/>
</dbReference>
<organism evidence="3 5">
    <name type="scientific">Kerstersia gyiorum</name>
    <dbReference type="NCBI Taxonomy" id="206506"/>
    <lineage>
        <taxon>Bacteria</taxon>
        <taxon>Pseudomonadati</taxon>
        <taxon>Pseudomonadota</taxon>
        <taxon>Betaproteobacteria</taxon>
        <taxon>Burkholderiales</taxon>
        <taxon>Alcaligenaceae</taxon>
        <taxon>Kerstersia</taxon>
    </lineage>
</organism>
<keyword evidence="1" id="KW-0732">Signal</keyword>
<dbReference type="InterPro" id="IPR002048">
    <property type="entry name" value="EF_hand_dom"/>
</dbReference>
<dbReference type="SUPFAM" id="SSF47473">
    <property type="entry name" value="EF-hand"/>
    <property type="match status" value="1"/>
</dbReference>
<feature type="signal peptide" evidence="1">
    <location>
        <begin position="1"/>
        <end position="22"/>
    </location>
</feature>
<dbReference type="Gene3D" id="1.10.238.10">
    <property type="entry name" value="EF-hand"/>
    <property type="match status" value="2"/>
</dbReference>
<evidence type="ECO:0000259" key="2">
    <source>
        <dbReference type="PROSITE" id="PS50222"/>
    </source>
</evidence>
<dbReference type="AlphaFoldDB" id="A0A171KRH5"/>
<reference evidence="3 5" key="1">
    <citation type="submission" date="2015-04" db="EMBL/GenBank/DDBJ databases">
        <title>Genome sequence of Kerstersia gyiorum CG1.</title>
        <authorList>
            <person name="Greninger A.L."/>
            <person name="Kozyreva V."/>
            <person name="Chaturvedi V."/>
        </authorList>
    </citation>
    <scope>NUCLEOTIDE SEQUENCE [LARGE SCALE GENOMIC DNA]</scope>
    <source>
        <strain evidence="3 5">CG1</strain>
    </source>
</reference>
<proteinExistence type="predicted"/>
<dbReference type="SMART" id="SM00054">
    <property type="entry name" value="EFh"/>
    <property type="match status" value="2"/>
</dbReference>
<evidence type="ECO:0000313" key="4">
    <source>
        <dbReference type="EMBL" id="RZS69676.1"/>
    </source>
</evidence>
<comment type="caution">
    <text evidence="3">The sequence shown here is derived from an EMBL/GenBank/DDBJ whole genome shotgun (WGS) entry which is preliminary data.</text>
</comment>
<evidence type="ECO:0000313" key="6">
    <source>
        <dbReference type="Proteomes" id="UP000292039"/>
    </source>
</evidence>
<dbReference type="Proteomes" id="UP000078084">
    <property type="component" value="Unassembled WGS sequence"/>
</dbReference>
<evidence type="ECO:0000313" key="3">
    <source>
        <dbReference type="EMBL" id="KKO71492.1"/>
    </source>
</evidence>
<dbReference type="RefSeq" id="WP_068372069.1">
    <property type="nucleotide sequence ID" value="NZ_CBCSEB010000011.1"/>
</dbReference>
<feature type="domain" description="EF-hand" evidence="2">
    <location>
        <begin position="37"/>
        <end position="63"/>
    </location>
</feature>
<protein>
    <submittedName>
        <fullName evidence="3">Calcium sensor EFh</fullName>
    </submittedName>
    <submittedName>
        <fullName evidence="4">EF hand domain-containing protein</fullName>
    </submittedName>
</protein>
<accession>A0A171KRH5</accession>
<sequence>MKRIVLSTLAGVLLAAGTAAQAQTAVAPGLKLSPEQMQRLDKDKSGDVSRQEYQEFMEASFTRLDANQDGVLDRSELPANVTDEQFAAMDVNRDGKVTRAEFMNQVMADYDEAARQAAH</sequence>
<dbReference type="STRING" id="206506.AAV32_11100"/>
<keyword evidence="5" id="KW-1185">Reference proteome</keyword>
<dbReference type="Proteomes" id="UP000292039">
    <property type="component" value="Unassembled WGS sequence"/>
</dbReference>
<name>A0A171KRH5_9BURK</name>
<evidence type="ECO:0000313" key="5">
    <source>
        <dbReference type="Proteomes" id="UP000078084"/>
    </source>
</evidence>
<feature type="domain" description="EF-hand" evidence="2">
    <location>
        <begin position="77"/>
        <end position="112"/>
    </location>
</feature>
<dbReference type="PROSITE" id="PS50222">
    <property type="entry name" value="EF_HAND_2"/>
    <property type="match status" value="2"/>
</dbReference>
<dbReference type="InterPro" id="IPR011992">
    <property type="entry name" value="EF-hand-dom_pair"/>
</dbReference>
<dbReference type="Pfam" id="PF13202">
    <property type="entry name" value="EF-hand_5"/>
    <property type="match status" value="3"/>
</dbReference>
<dbReference type="EMBL" id="LBNE01000007">
    <property type="protein sequence ID" value="KKO71492.1"/>
    <property type="molecule type" value="Genomic_DNA"/>
</dbReference>
<gene>
    <name evidence="3" type="ORF">AAV32_11100</name>
    <name evidence="4" type="ORF">EV679_2281</name>
</gene>
<evidence type="ECO:0000256" key="1">
    <source>
        <dbReference type="SAM" id="SignalP"/>
    </source>
</evidence>